<comment type="caution">
    <text evidence="1">The sequence shown here is derived from an EMBL/GenBank/DDBJ whole genome shotgun (WGS) entry which is preliminary data.</text>
</comment>
<name>A0ACC0Z071_9ROSI</name>
<sequence>MVLKIKKENNKKGFSSLQVNGVDSAEIAGGEAAITNMHSCNGSEFVLQLNFSLKLGCSTAKSPGSWTSQEANARLKCAYFPVTEAWLPFMDLRQKKGDKAHLLKRCCSRAKCFIGRILSYSFPSLCEPIVLVLIRHLLSLLFIYFVQFLGSLFYSFVADLFVYLLFLSDDISYIYYSTIVARVHQVLKRKGLTWKRGQRVKVFKGACAGVHNNNIYATIEYFLIEGLQGDAVGDAQIICRPIGLMDKEGCVVENNGAVSLDIFGSLLSPIGLIDFGKALPFNAKDGEVPPREVGPKAHYILIESYELDKIQPHYEATWVISPQDELTSVSIPCQGIPGILIDLHLELVSIFFLTSSCHCTHMFIYVSIISGSLKHVTIQSPNFGNNLLPGSVVKQLKFEVFWG</sequence>
<dbReference type="EMBL" id="CM047739">
    <property type="protein sequence ID" value="KAJ0043465.1"/>
    <property type="molecule type" value="Genomic_DNA"/>
</dbReference>
<accession>A0ACC0Z071</accession>
<reference evidence="2" key="1">
    <citation type="journal article" date="2023" name="G3 (Bethesda)">
        <title>Genome assembly and association tests identify interacting loci associated with vigor, precocity, and sex in interspecific pistachio rootstocks.</title>
        <authorList>
            <person name="Palmer W."/>
            <person name="Jacygrad E."/>
            <person name="Sagayaradj S."/>
            <person name="Cavanaugh K."/>
            <person name="Han R."/>
            <person name="Bertier L."/>
            <person name="Beede B."/>
            <person name="Kafkas S."/>
            <person name="Golino D."/>
            <person name="Preece J."/>
            <person name="Michelmore R."/>
        </authorList>
    </citation>
    <scope>NUCLEOTIDE SEQUENCE [LARGE SCALE GENOMIC DNA]</scope>
</reference>
<dbReference type="Proteomes" id="UP001163603">
    <property type="component" value="Chromosome 4"/>
</dbReference>
<gene>
    <name evidence="1" type="ORF">Pint_17792</name>
</gene>
<evidence type="ECO:0000313" key="1">
    <source>
        <dbReference type="EMBL" id="KAJ0043465.1"/>
    </source>
</evidence>
<protein>
    <submittedName>
        <fullName evidence="1">Uncharacterized protein</fullName>
    </submittedName>
</protein>
<evidence type="ECO:0000313" key="2">
    <source>
        <dbReference type="Proteomes" id="UP001163603"/>
    </source>
</evidence>
<proteinExistence type="predicted"/>
<keyword evidence="2" id="KW-1185">Reference proteome</keyword>
<organism evidence="1 2">
    <name type="scientific">Pistacia integerrima</name>
    <dbReference type="NCBI Taxonomy" id="434235"/>
    <lineage>
        <taxon>Eukaryota</taxon>
        <taxon>Viridiplantae</taxon>
        <taxon>Streptophyta</taxon>
        <taxon>Embryophyta</taxon>
        <taxon>Tracheophyta</taxon>
        <taxon>Spermatophyta</taxon>
        <taxon>Magnoliopsida</taxon>
        <taxon>eudicotyledons</taxon>
        <taxon>Gunneridae</taxon>
        <taxon>Pentapetalae</taxon>
        <taxon>rosids</taxon>
        <taxon>malvids</taxon>
        <taxon>Sapindales</taxon>
        <taxon>Anacardiaceae</taxon>
        <taxon>Pistacia</taxon>
    </lineage>
</organism>